<evidence type="ECO:0000313" key="13">
    <source>
        <dbReference type="Proteomes" id="UP000244754"/>
    </source>
</evidence>
<keyword evidence="2" id="KW-0547">Nucleotide-binding</keyword>
<comment type="catalytic activity">
    <reaction evidence="11">
        <text>ATP + H2O = ADP + phosphate + H(+)</text>
        <dbReference type="Rhea" id="RHEA:13065"/>
        <dbReference type="ChEBI" id="CHEBI:15377"/>
        <dbReference type="ChEBI" id="CHEBI:15378"/>
        <dbReference type="ChEBI" id="CHEBI:30616"/>
        <dbReference type="ChEBI" id="CHEBI:43474"/>
        <dbReference type="ChEBI" id="CHEBI:456216"/>
        <dbReference type="EC" id="5.6.2.4"/>
    </reaction>
</comment>
<keyword evidence="4" id="KW-0378">Hydrolase</keyword>
<dbReference type="SUPFAM" id="SSF52540">
    <property type="entry name" value="P-loop containing nucleoside triphosphate hydrolases"/>
    <property type="match status" value="1"/>
</dbReference>
<dbReference type="Proteomes" id="UP000244754">
    <property type="component" value="Chromosome"/>
</dbReference>
<dbReference type="SUPFAM" id="SSF47819">
    <property type="entry name" value="HRDC-like"/>
    <property type="match status" value="1"/>
</dbReference>
<dbReference type="InterPro" id="IPR027417">
    <property type="entry name" value="P-loop_NTPase"/>
</dbReference>
<evidence type="ECO:0000256" key="9">
    <source>
        <dbReference type="ARBA" id="ARBA00034617"/>
    </source>
</evidence>
<dbReference type="Gene3D" id="1.10.486.10">
    <property type="entry name" value="PCRA, domain 4"/>
    <property type="match status" value="1"/>
</dbReference>
<dbReference type="Pfam" id="PF00570">
    <property type="entry name" value="HRDC"/>
    <property type="match status" value="1"/>
</dbReference>
<dbReference type="InterPro" id="IPR013986">
    <property type="entry name" value="DExx_box_DNA_helicase_dom_sf"/>
</dbReference>
<name>A0A2S0WCT9_9CORY</name>
<dbReference type="GO" id="GO:0005524">
    <property type="term" value="F:ATP binding"/>
    <property type="evidence" value="ECO:0007669"/>
    <property type="project" value="UniProtKB-UniRule"/>
</dbReference>
<evidence type="ECO:0000256" key="5">
    <source>
        <dbReference type="ARBA" id="ARBA00022806"/>
    </source>
</evidence>
<comment type="similarity">
    <text evidence="1">Belongs to the helicase family. UvrD subfamily.</text>
</comment>
<keyword evidence="6" id="KW-0067">ATP-binding</keyword>
<dbReference type="InterPro" id="IPR000212">
    <property type="entry name" value="DNA_helicase_UvrD/REP"/>
</dbReference>
<dbReference type="EC" id="5.6.2.4" evidence="10"/>
<dbReference type="Gene3D" id="1.10.150.80">
    <property type="entry name" value="HRDC domain"/>
    <property type="match status" value="1"/>
</dbReference>
<keyword evidence="8" id="KW-0413">Isomerase</keyword>
<dbReference type="PROSITE" id="PS50967">
    <property type="entry name" value="HRDC"/>
    <property type="match status" value="1"/>
</dbReference>
<evidence type="ECO:0000313" key="12">
    <source>
        <dbReference type="EMBL" id="AWB83564.1"/>
    </source>
</evidence>
<dbReference type="PANTHER" id="PTHR11070">
    <property type="entry name" value="UVRD / RECB / PCRA DNA HELICASE FAMILY MEMBER"/>
    <property type="match status" value="1"/>
</dbReference>
<evidence type="ECO:0000256" key="3">
    <source>
        <dbReference type="ARBA" id="ARBA00022763"/>
    </source>
</evidence>
<dbReference type="CDD" id="cd18807">
    <property type="entry name" value="SF1_C_UvrD"/>
    <property type="match status" value="1"/>
</dbReference>
<keyword evidence="5 12" id="KW-0347">Helicase</keyword>
<protein>
    <recommendedName>
        <fullName evidence="10">DNA 3'-5' helicase</fullName>
        <ecNumber evidence="10">5.6.2.4</ecNumber>
    </recommendedName>
</protein>
<sequence length="683" mass="74454">MAIDLSLLDADQRVAATAPRGPVCILAGAGTGKTRTITYRIAHLIDQSMVSPNKVLAVTFTQRAAGEMRDRLRTLGIGGVQARTFHAAALRQLRYFWPQVAGDLPWRVLDNKFPLVGRAARAAGLAANKEMVRDLLGEIEWAKASVIGAEDYARRVSGTNRTPPADAEQVAQVYRLYEEYKTSPEGMLLDFDDLLLHVAGALENAPAVAEEFRSQYQSFVVDEYQDVTPLQQRVLEGWLGQRDDLTVVGDANQTIYSFTGATPNYLLNFSRTYGHATVVKLQRDYRSTPQITGLANTVISRAQGRAAGTRLELEGMRPAGPAPTFAAFDDEPTEAREVATQIRALIDAGTPAKEIAVLYRINAQSAAFEAALADAGILYQVRGGEGFFQRAEIREAIGALVSAARRTDLPDDPVAVARAALAPLGLTPSEPEGAQARERWQTLGALVDLIEEIVTTREANNLTDVLRSLRQRADAKQPPSVDGVTLASLHAAKGLEWDAVFLVGLVDNTMPISHAIKAGDAQIEEERRLLYVGVTRAREHLRLSWSLARQEGGRKSRTRSRFLDGIAPDLEVEKTPDRLSRPRACRVCAGPLGTPAEKSLGRHADCEPEYNEEAFMALKAWRLETAREAGHPAYMVFSDATLLSIVETMPASEAELLGVSGVGPVKVDKYGGEVLEVLRPFVD</sequence>
<evidence type="ECO:0000256" key="6">
    <source>
        <dbReference type="ARBA" id="ARBA00022840"/>
    </source>
</evidence>
<reference evidence="13" key="1">
    <citation type="submission" date="2018-01" db="EMBL/GenBank/DDBJ databases">
        <authorList>
            <person name="Li J."/>
        </authorList>
    </citation>
    <scope>NUCLEOTIDE SEQUENCE [LARGE SCALE GENOMIC DNA]</scope>
    <source>
        <strain evidence="13">2184</strain>
    </source>
</reference>
<dbReference type="InterPro" id="IPR014016">
    <property type="entry name" value="UvrD-like_ATP-bd"/>
</dbReference>
<gene>
    <name evidence="12" type="ORF">C3E79_02885</name>
</gene>
<dbReference type="KEGG" id="clia:C3E79_02885"/>
<proteinExistence type="inferred from homology"/>
<dbReference type="GO" id="GO:0003677">
    <property type="term" value="F:DNA binding"/>
    <property type="evidence" value="ECO:0007669"/>
    <property type="project" value="InterPro"/>
</dbReference>
<dbReference type="Gene3D" id="1.10.10.160">
    <property type="match status" value="1"/>
</dbReference>
<dbReference type="InterPro" id="IPR014017">
    <property type="entry name" value="DNA_helicase_UvrD-like_C"/>
</dbReference>
<evidence type="ECO:0000256" key="4">
    <source>
        <dbReference type="ARBA" id="ARBA00022801"/>
    </source>
</evidence>
<comment type="catalytic activity">
    <reaction evidence="9">
        <text>Couples ATP hydrolysis with the unwinding of duplex DNA by translocating in the 3'-5' direction.</text>
        <dbReference type="EC" id="5.6.2.4"/>
    </reaction>
</comment>
<dbReference type="AlphaFoldDB" id="A0A2S0WCT9"/>
<evidence type="ECO:0000256" key="8">
    <source>
        <dbReference type="ARBA" id="ARBA00023235"/>
    </source>
</evidence>
<dbReference type="Pfam" id="PF00580">
    <property type="entry name" value="UvrD-helicase"/>
    <property type="match status" value="1"/>
</dbReference>
<dbReference type="SMART" id="SM00341">
    <property type="entry name" value="HRDC"/>
    <property type="match status" value="1"/>
</dbReference>
<dbReference type="GO" id="GO:0033202">
    <property type="term" value="C:DNA helicase complex"/>
    <property type="evidence" value="ECO:0007669"/>
    <property type="project" value="TreeGrafter"/>
</dbReference>
<dbReference type="GO" id="GO:0016887">
    <property type="term" value="F:ATP hydrolysis activity"/>
    <property type="evidence" value="ECO:0007669"/>
    <property type="project" value="RHEA"/>
</dbReference>
<dbReference type="GO" id="GO:0043138">
    <property type="term" value="F:3'-5' DNA helicase activity"/>
    <property type="evidence" value="ECO:0007669"/>
    <property type="project" value="UniProtKB-EC"/>
</dbReference>
<evidence type="ECO:0000256" key="2">
    <source>
        <dbReference type="ARBA" id="ARBA00022741"/>
    </source>
</evidence>
<dbReference type="InterPro" id="IPR002121">
    <property type="entry name" value="HRDC_dom"/>
</dbReference>
<dbReference type="GO" id="GO:0000725">
    <property type="term" value="P:recombinational repair"/>
    <property type="evidence" value="ECO:0007669"/>
    <property type="project" value="TreeGrafter"/>
</dbReference>
<dbReference type="PROSITE" id="PS51198">
    <property type="entry name" value="UVRD_HELICASE_ATP_BIND"/>
    <property type="match status" value="1"/>
</dbReference>
<dbReference type="InterPro" id="IPR010997">
    <property type="entry name" value="HRDC-like_sf"/>
</dbReference>
<evidence type="ECO:0000256" key="11">
    <source>
        <dbReference type="ARBA" id="ARBA00048988"/>
    </source>
</evidence>
<dbReference type="Pfam" id="PF13361">
    <property type="entry name" value="UvrD_C"/>
    <property type="match status" value="2"/>
</dbReference>
<dbReference type="GO" id="GO:0005829">
    <property type="term" value="C:cytosol"/>
    <property type="evidence" value="ECO:0007669"/>
    <property type="project" value="TreeGrafter"/>
</dbReference>
<dbReference type="RefSeq" id="WP_108403554.1">
    <property type="nucleotide sequence ID" value="NZ_CP026948.1"/>
</dbReference>
<dbReference type="EMBL" id="CP026948">
    <property type="protein sequence ID" value="AWB83564.1"/>
    <property type="molecule type" value="Genomic_DNA"/>
</dbReference>
<evidence type="ECO:0000256" key="10">
    <source>
        <dbReference type="ARBA" id="ARBA00034808"/>
    </source>
</evidence>
<accession>A0A2S0WCT9</accession>
<dbReference type="PANTHER" id="PTHR11070:SF69">
    <property type="entry name" value="ATP-DEPENDENT DNA HELICASE UVRD2"/>
    <property type="match status" value="1"/>
</dbReference>
<keyword evidence="7" id="KW-0234">DNA repair</keyword>
<dbReference type="FunFam" id="3.40.50.300:FF:001181">
    <property type="entry name" value="DNA helicase"/>
    <property type="match status" value="1"/>
</dbReference>
<dbReference type="CDD" id="cd17932">
    <property type="entry name" value="DEXQc_UvrD"/>
    <property type="match status" value="1"/>
</dbReference>
<dbReference type="Gene3D" id="3.40.50.300">
    <property type="entry name" value="P-loop containing nucleotide triphosphate hydrolases"/>
    <property type="match status" value="3"/>
</dbReference>
<evidence type="ECO:0000256" key="1">
    <source>
        <dbReference type="ARBA" id="ARBA00009922"/>
    </source>
</evidence>
<organism evidence="12 13">
    <name type="scientific">Corynebacterium liangguodongii</name>
    <dbReference type="NCBI Taxonomy" id="2079535"/>
    <lineage>
        <taxon>Bacteria</taxon>
        <taxon>Bacillati</taxon>
        <taxon>Actinomycetota</taxon>
        <taxon>Actinomycetes</taxon>
        <taxon>Mycobacteriales</taxon>
        <taxon>Corynebacteriaceae</taxon>
        <taxon>Corynebacterium</taxon>
    </lineage>
</organism>
<dbReference type="InterPro" id="IPR044876">
    <property type="entry name" value="HRDC_dom_sf"/>
</dbReference>
<evidence type="ECO:0000256" key="7">
    <source>
        <dbReference type="ARBA" id="ARBA00023204"/>
    </source>
</evidence>
<keyword evidence="3" id="KW-0227">DNA damage</keyword>
<dbReference type="PROSITE" id="PS51217">
    <property type="entry name" value="UVRD_HELICASE_CTER"/>
    <property type="match status" value="1"/>
</dbReference>
<dbReference type="OrthoDB" id="9806690at2"/>
<keyword evidence="13" id="KW-1185">Reference proteome</keyword>